<dbReference type="Proteomes" id="UP000799779">
    <property type="component" value="Unassembled WGS sequence"/>
</dbReference>
<sequence length="352" mass="37503">MPSLFITGATGYIGGEVLYRIATTYPDLSITALVRTSDKGAKVAAQFPSIRCVYGDLSSTDLITTEASKADIVVHTADCDDVSSANAIIAGMSQKEGKKGYLIHTSGTGILSYPTTDRGTFGIQDSKTFDDWDGIQAVTNIPSHAIHRNVDSIILASSTQHPTKIASAIICPPCIYGPGRGPDNKKSMQVYMMAAAALKRGKAFYIEEGTNVWTEIHVQDLSNVYLSLVEAALADGGKATWNSEGYYFAENGSFAWGDVGRGIGKIAKQKGLLETGEAEGVSVEEAGKMKPEGAGPYLWGTNSRCKAVRARKLFGWEPVEKGLFELLEHMVDVEARDAGLVKGHAVVAAGEA</sequence>
<evidence type="ECO:0000259" key="1">
    <source>
        <dbReference type="Pfam" id="PF13460"/>
    </source>
</evidence>
<dbReference type="InterPro" id="IPR016040">
    <property type="entry name" value="NAD(P)-bd_dom"/>
</dbReference>
<dbReference type="Pfam" id="PF13460">
    <property type="entry name" value="NAD_binding_10"/>
    <property type="match status" value="1"/>
</dbReference>
<dbReference type="Gene3D" id="3.40.50.720">
    <property type="entry name" value="NAD(P)-binding Rossmann-like Domain"/>
    <property type="match status" value="1"/>
</dbReference>
<dbReference type="GO" id="GO:0005737">
    <property type="term" value="C:cytoplasm"/>
    <property type="evidence" value="ECO:0007669"/>
    <property type="project" value="TreeGrafter"/>
</dbReference>
<proteinExistence type="predicted"/>
<dbReference type="InterPro" id="IPR051783">
    <property type="entry name" value="NAD(P)-dependent_oxidoreduct"/>
</dbReference>
<accession>A0A6A5W289</accession>
<evidence type="ECO:0000313" key="3">
    <source>
        <dbReference type="Proteomes" id="UP000799779"/>
    </source>
</evidence>
<feature type="domain" description="NAD(P)-binding" evidence="1">
    <location>
        <begin position="8"/>
        <end position="108"/>
    </location>
</feature>
<dbReference type="SUPFAM" id="SSF51735">
    <property type="entry name" value="NAD(P)-binding Rossmann-fold domains"/>
    <property type="match status" value="1"/>
</dbReference>
<protein>
    <submittedName>
        <fullName evidence="2">NAD dependent epimerase/dehydratase family protein</fullName>
    </submittedName>
</protein>
<keyword evidence="3" id="KW-1185">Reference proteome</keyword>
<dbReference type="PANTHER" id="PTHR48079">
    <property type="entry name" value="PROTEIN YEEZ"/>
    <property type="match status" value="1"/>
</dbReference>
<dbReference type="OrthoDB" id="2130169at2759"/>
<evidence type="ECO:0000313" key="2">
    <source>
        <dbReference type="EMBL" id="KAF1995118.1"/>
    </source>
</evidence>
<name>A0A6A5W289_9PLEO</name>
<dbReference type="InterPro" id="IPR036291">
    <property type="entry name" value="NAD(P)-bd_dom_sf"/>
</dbReference>
<gene>
    <name evidence="2" type="ORF">P154DRAFT_526598</name>
</gene>
<dbReference type="EMBL" id="ML977645">
    <property type="protein sequence ID" value="KAF1995118.1"/>
    <property type="molecule type" value="Genomic_DNA"/>
</dbReference>
<dbReference type="PANTHER" id="PTHR48079:SF7">
    <property type="entry name" value="NAD(P)-BINDING DOMAIN-CONTAINING PROTEIN-RELATED"/>
    <property type="match status" value="1"/>
</dbReference>
<organism evidence="2 3">
    <name type="scientific">Amniculicola lignicola CBS 123094</name>
    <dbReference type="NCBI Taxonomy" id="1392246"/>
    <lineage>
        <taxon>Eukaryota</taxon>
        <taxon>Fungi</taxon>
        <taxon>Dikarya</taxon>
        <taxon>Ascomycota</taxon>
        <taxon>Pezizomycotina</taxon>
        <taxon>Dothideomycetes</taxon>
        <taxon>Pleosporomycetidae</taxon>
        <taxon>Pleosporales</taxon>
        <taxon>Amniculicolaceae</taxon>
        <taxon>Amniculicola</taxon>
    </lineage>
</organism>
<dbReference type="AlphaFoldDB" id="A0A6A5W289"/>
<dbReference type="GO" id="GO:0004029">
    <property type="term" value="F:aldehyde dehydrogenase (NAD+) activity"/>
    <property type="evidence" value="ECO:0007669"/>
    <property type="project" value="TreeGrafter"/>
</dbReference>
<reference evidence="2" key="1">
    <citation type="journal article" date="2020" name="Stud. Mycol.">
        <title>101 Dothideomycetes genomes: a test case for predicting lifestyles and emergence of pathogens.</title>
        <authorList>
            <person name="Haridas S."/>
            <person name="Albert R."/>
            <person name="Binder M."/>
            <person name="Bloem J."/>
            <person name="Labutti K."/>
            <person name="Salamov A."/>
            <person name="Andreopoulos B."/>
            <person name="Baker S."/>
            <person name="Barry K."/>
            <person name="Bills G."/>
            <person name="Bluhm B."/>
            <person name="Cannon C."/>
            <person name="Castanera R."/>
            <person name="Culley D."/>
            <person name="Daum C."/>
            <person name="Ezra D."/>
            <person name="Gonzalez J."/>
            <person name="Henrissat B."/>
            <person name="Kuo A."/>
            <person name="Liang C."/>
            <person name="Lipzen A."/>
            <person name="Lutzoni F."/>
            <person name="Magnuson J."/>
            <person name="Mondo S."/>
            <person name="Nolan M."/>
            <person name="Ohm R."/>
            <person name="Pangilinan J."/>
            <person name="Park H.-J."/>
            <person name="Ramirez L."/>
            <person name="Alfaro M."/>
            <person name="Sun H."/>
            <person name="Tritt A."/>
            <person name="Yoshinaga Y."/>
            <person name="Zwiers L.-H."/>
            <person name="Turgeon B."/>
            <person name="Goodwin S."/>
            <person name="Spatafora J."/>
            <person name="Crous P."/>
            <person name="Grigoriev I."/>
        </authorList>
    </citation>
    <scope>NUCLEOTIDE SEQUENCE</scope>
    <source>
        <strain evidence="2">CBS 123094</strain>
    </source>
</reference>